<accession>A0AA38W446</accession>
<organism evidence="1 2">
    <name type="scientific">Centaurea solstitialis</name>
    <name type="common">yellow star-thistle</name>
    <dbReference type="NCBI Taxonomy" id="347529"/>
    <lineage>
        <taxon>Eukaryota</taxon>
        <taxon>Viridiplantae</taxon>
        <taxon>Streptophyta</taxon>
        <taxon>Embryophyta</taxon>
        <taxon>Tracheophyta</taxon>
        <taxon>Spermatophyta</taxon>
        <taxon>Magnoliopsida</taxon>
        <taxon>eudicotyledons</taxon>
        <taxon>Gunneridae</taxon>
        <taxon>Pentapetalae</taxon>
        <taxon>asterids</taxon>
        <taxon>campanulids</taxon>
        <taxon>Asterales</taxon>
        <taxon>Asteraceae</taxon>
        <taxon>Carduoideae</taxon>
        <taxon>Cardueae</taxon>
        <taxon>Centaureinae</taxon>
        <taxon>Centaurea</taxon>
    </lineage>
</organism>
<keyword evidence="2" id="KW-1185">Reference proteome</keyword>
<reference evidence="1" key="1">
    <citation type="submission" date="2023-03" db="EMBL/GenBank/DDBJ databases">
        <title>Chromosome-scale reference genome and RAD-based genetic map of yellow starthistle (Centaurea solstitialis) reveal putative structural variation and QTLs associated with invader traits.</title>
        <authorList>
            <person name="Reatini B."/>
            <person name="Cang F.A."/>
            <person name="Jiang Q."/>
            <person name="Mckibben M.T.W."/>
            <person name="Barker M.S."/>
            <person name="Rieseberg L.H."/>
            <person name="Dlugosch K.M."/>
        </authorList>
    </citation>
    <scope>NUCLEOTIDE SEQUENCE</scope>
    <source>
        <strain evidence="1">CAN-66</strain>
        <tissue evidence="1">Leaf</tissue>
    </source>
</reference>
<proteinExistence type="predicted"/>
<evidence type="ECO:0000313" key="1">
    <source>
        <dbReference type="EMBL" id="KAJ9536854.1"/>
    </source>
</evidence>
<name>A0AA38W446_9ASTR</name>
<comment type="caution">
    <text evidence="1">The sequence shown here is derived from an EMBL/GenBank/DDBJ whole genome shotgun (WGS) entry which is preliminary data.</text>
</comment>
<protein>
    <submittedName>
        <fullName evidence="1">Uncharacterized protein</fullName>
    </submittedName>
</protein>
<dbReference type="AlphaFoldDB" id="A0AA38W446"/>
<evidence type="ECO:0000313" key="2">
    <source>
        <dbReference type="Proteomes" id="UP001172457"/>
    </source>
</evidence>
<dbReference type="Proteomes" id="UP001172457">
    <property type="component" value="Chromosome 8"/>
</dbReference>
<sequence length="205" mass="22968">MKKWTGGVLIIGLAFILLVSYSFIQKQPQKQSSYEFFHPNEETANLSTLVQRKVEMLQTSVKRAHLINVDGLDYLFNLTNMPKEEEIKPLLAWGQMRLLLSRSDSLPETAQGIKEAAVAWKELRSKIDEKKGSKFVDNEERNCSYSVGLMNDTSSFSSNGSVVLGMPCGLIEDSSITIIAIPDKTQDGFRIELVGQEGKRSQTHP</sequence>
<gene>
    <name evidence="1" type="ORF">OSB04_029587</name>
</gene>
<dbReference type="EMBL" id="JARYMX010000008">
    <property type="protein sequence ID" value="KAJ9536854.1"/>
    <property type="molecule type" value="Genomic_DNA"/>
</dbReference>